<dbReference type="InterPro" id="IPR032199">
    <property type="entry name" value="RMI1_C"/>
</dbReference>
<protein>
    <recommendedName>
        <fullName evidence="3">RecQ-mediated genome instability protein 1</fullName>
    </recommendedName>
</protein>
<comment type="subcellular location">
    <subcellularLocation>
        <location evidence="1">Nucleus</location>
    </subcellularLocation>
</comment>
<evidence type="ECO:0000256" key="1">
    <source>
        <dbReference type="ARBA" id="ARBA00004123"/>
    </source>
</evidence>
<comment type="similarity">
    <text evidence="2">Belongs to the RMI1 family.</text>
</comment>
<comment type="function">
    <text evidence="6">Essential component of the RMI complex, a complex that plays an important role in the processing of homologous recombination intermediates to limit DNA crossover formation in cells. Promotes TOP3A binding to double Holliday junctions (DHJ) and hence stimulates TOP3A-mediated dissolution. Required for BLM phosphorylation during mitosis. Within the BLM complex, required for BLM and TOP3A stability.</text>
</comment>
<dbReference type="InterPro" id="IPR049363">
    <property type="entry name" value="RMI1_N"/>
</dbReference>
<dbReference type="GO" id="GO:0000712">
    <property type="term" value="P:resolution of meiotic recombination intermediates"/>
    <property type="evidence" value="ECO:0007669"/>
    <property type="project" value="TreeGrafter"/>
</dbReference>
<feature type="region of interest" description="Disordered" evidence="7">
    <location>
        <begin position="294"/>
        <end position="333"/>
    </location>
</feature>
<feature type="region of interest" description="Disordered" evidence="7">
    <location>
        <begin position="213"/>
        <end position="246"/>
    </location>
</feature>
<dbReference type="Pfam" id="PF08585">
    <property type="entry name" value="RMI1_N_C"/>
    <property type="match status" value="1"/>
</dbReference>
<organism evidence="11">
    <name type="scientific">Menopon gallinae</name>
    <name type="common">poultry shaft louse</name>
    <dbReference type="NCBI Taxonomy" id="328185"/>
    <lineage>
        <taxon>Eukaryota</taxon>
        <taxon>Metazoa</taxon>
        <taxon>Ecdysozoa</taxon>
        <taxon>Arthropoda</taxon>
        <taxon>Hexapoda</taxon>
        <taxon>Insecta</taxon>
        <taxon>Pterygota</taxon>
        <taxon>Neoptera</taxon>
        <taxon>Paraneoptera</taxon>
        <taxon>Psocodea</taxon>
        <taxon>Troctomorpha</taxon>
        <taxon>Phthiraptera</taxon>
        <taxon>Amblycera</taxon>
        <taxon>Menoponidae</taxon>
        <taxon>Menopon</taxon>
    </lineage>
</organism>
<proteinExistence type="inferred from homology"/>
<evidence type="ECO:0000256" key="7">
    <source>
        <dbReference type="SAM" id="MobiDB-lite"/>
    </source>
</evidence>
<feature type="domain" description="RecQ mediated genome instability protein 1 OB-fold" evidence="8">
    <location>
        <begin position="65"/>
        <end position="195"/>
    </location>
</feature>
<dbReference type="GO" id="GO:0031422">
    <property type="term" value="C:RecQ family helicase-topoisomerase III complex"/>
    <property type="evidence" value="ECO:0007669"/>
    <property type="project" value="TreeGrafter"/>
</dbReference>
<dbReference type="PANTHER" id="PTHR14790:SF15">
    <property type="entry name" value="RECQ-MEDIATED GENOME INSTABILITY PROTEIN 1"/>
    <property type="match status" value="1"/>
</dbReference>
<accession>A0AAW2HUU0</accession>
<dbReference type="EMBL" id="JARGDH010000003">
    <property type="protein sequence ID" value="KAL0273511.1"/>
    <property type="molecule type" value="Genomic_DNA"/>
</dbReference>
<dbReference type="AlphaFoldDB" id="A0AAW2HUU0"/>
<name>A0AAW2HUU0_9NEOP</name>
<evidence type="ECO:0000256" key="4">
    <source>
        <dbReference type="ARBA" id="ARBA00022705"/>
    </source>
</evidence>
<evidence type="ECO:0000259" key="9">
    <source>
        <dbReference type="Pfam" id="PF16099"/>
    </source>
</evidence>
<comment type="caution">
    <text evidence="11">The sequence shown here is derived from an EMBL/GenBank/DDBJ whole genome shotgun (WGS) entry which is preliminary data.</text>
</comment>
<dbReference type="Gene3D" id="2.40.50.510">
    <property type="match status" value="1"/>
</dbReference>
<evidence type="ECO:0000256" key="5">
    <source>
        <dbReference type="ARBA" id="ARBA00023242"/>
    </source>
</evidence>
<reference evidence="11" key="1">
    <citation type="journal article" date="2024" name="Gigascience">
        <title>Chromosome-level genome of the poultry shaft louse Menopon gallinae provides insight into the host-switching and adaptive evolution of parasitic lice.</title>
        <authorList>
            <person name="Xu Y."/>
            <person name="Ma L."/>
            <person name="Liu S."/>
            <person name="Liang Y."/>
            <person name="Liu Q."/>
            <person name="He Z."/>
            <person name="Tian L."/>
            <person name="Duan Y."/>
            <person name="Cai W."/>
            <person name="Li H."/>
            <person name="Song F."/>
        </authorList>
    </citation>
    <scope>NUCLEOTIDE SEQUENCE</scope>
    <source>
        <strain evidence="11">Cailab_2023a</strain>
    </source>
</reference>
<feature type="domain" description="RecQ-mediated genome instability protein 1 C-terminal OB-fold" evidence="9">
    <location>
        <begin position="434"/>
        <end position="555"/>
    </location>
</feature>
<evidence type="ECO:0000259" key="10">
    <source>
        <dbReference type="Pfam" id="PF21000"/>
    </source>
</evidence>
<dbReference type="Gene3D" id="1.10.8.1020">
    <property type="entry name" value="RecQ-mediated genome instability protein 1, N-terminal domain"/>
    <property type="match status" value="1"/>
</dbReference>
<gene>
    <name evidence="11" type="ORF">PYX00_006150</name>
</gene>
<dbReference type="InterPro" id="IPR013894">
    <property type="entry name" value="RMI1_OB"/>
</dbReference>
<evidence type="ECO:0000256" key="6">
    <source>
        <dbReference type="ARBA" id="ARBA00024977"/>
    </source>
</evidence>
<dbReference type="GO" id="GO:0016604">
    <property type="term" value="C:nuclear body"/>
    <property type="evidence" value="ECO:0007669"/>
    <property type="project" value="TreeGrafter"/>
</dbReference>
<dbReference type="Pfam" id="PF21000">
    <property type="entry name" value="RMI1_N_N"/>
    <property type="match status" value="1"/>
</dbReference>
<dbReference type="GO" id="GO:0000724">
    <property type="term" value="P:double-strand break repair via homologous recombination"/>
    <property type="evidence" value="ECO:0007669"/>
    <property type="project" value="TreeGrafter"/>
</dbReference>
<feature type="compositionally biased region" description="Polar residues" evidence="7">
    <location>
        <begin position="213"/>
        <end position="244"/>
    </location>
</feature>
<feature type="domain" description="RMI1 N-terminal" evidence="10">
    <location>
        <begin position="17"/>
        <end position="59"/>
    </location>
</feature>
<dbReference type="GO" id="GO:0000166">
    <property type="term" value="F:nucleotide binding"/>
    <property type="evidence" value="ECO:0007669"/>
    <property type="project" value="InterPro"/>
</dbReference>
<dbReference type="InterPro" id="IPR042470">
    <property type="entry name" value="RMI1_N_C_sf"/>
</dbReference>
<dbReference type="Pfam" id="PF16099">
    <property type="entry name" value="RMI1_C"/>
    <property type="match status" value="1"/>
</dbReference>
<dbReference type="PANTHER" id="PTHR14790">
    <property type="entry name" value="RECQ-MEDIATED GENOME INSTABILITY PROTEIN 1 RMI1"/>
    <property type="match status" value="1"/>
</dbReference>
<feature type="compositionally biased region" description="Low complexity" evidence="7">
    <location>
        <begin position="296"/>
        <end position="311"/>
    </location>
</feature>
<dbReference type="Gene3D" id="2.40.50.770">
    <property type="entry name" value="RecQ-mediated genome instability protein Rmi1, C-terminal domain"/>
    <property type="match status" value="1"/>
</dbReference>
<dbReference type="SMART" id="SM01161">
    <property type="entry name" value="DUF1767"/>
    <property type="match status" value="1"/>
</dbReference>
<dbReference type="GO" id="GO:0006260">
    <property type="term" value="P:DNA replication"/>
    <property type="evidence" value="ECO:0007669"/>
    <property type="project" value="UniProtKB-KW"/>
</dbReference>
<keyword evidence="5" id="KW-0539">Nucleus</keyword>
<evidence type="ECO:0000313" key="11">
    <source>
        <dbReference type="EMBL" id="KAL0273511.1"/>
    </source>
</evidence>
<keyword evidence="4" id="KW-0235">DNA replication</keyword>
<sequence length="558" mass="63382">MQSSDFQKVSTYLNSLNIHYPSQWLLDCINQYKSTNPNISSNELTNSVYQKWLSTNLRELKTSSLPSNISSQEKITLPGKYVLQVESMVNSAKSCYSELQRIRGLNTESDNTDGQNEGSITKRCLTFHLCDGVQEIQGMEYQPLPSIKLNDPQFLPGFKMLIKGPVMCRKGMLLLKEENVKVYGGKVDSLCEENMLELLLCRKLGLKEDVTQRIPTPQESSTSQNRQETNVNVHGTQNQNTNSIELDDFMTDNDDIFLNLSYETADLNIKKNSQECTVVERSVKTPVQQKISNYITSSQKSNKNQNSKTSSHNGINSNDDEVPNISNKRARLDRSEFTEATGSVYDNNMDDDFDSFVTKSMYSDDYQDDVLILDDFDSPLHMVQETNMEKKKGVTGKSIQMDITSFTADIRKQNSQEISKKSSQTALPRIINSYPFVYLKQILDLKLRKPTTFVVKAIILTLKSKISIKNDEFSLRACISDGSHALEVNFCSAILEDILEYSPCEVTSMMNERAQQKLISMNCLMEIKFFCDKSTPTVVKLEEVQLKHINALKARYKS</sequence>
<dbReference type="InterPro" id="IPR044881">
    <property type="entry name" value="RMI1_N_N_sf"/>
</dbReference>
<evidence type="ECO:0000259" key="8">
    <source>
        <dbReference type="Pfam" id="PF08585"/>
    </source>
</evidence>
<evidence type="ECO:0000256" key="2">
    <source>
        <dbReference type="ARBA" id="ARBA00006395"/>
    </source>
</evidence>
<evidence type="ECO:0000256" key="3">
    <source>
        <dbReference type="ARBA" id="ARBA00018987"/>
    </source>
</evidence>